<dbReference type="InterPro" id="IPR039874">
    <property type="entry name" value="WAPL"/>
</dbReference>
<name>A0A2T5LN37_9EURO</name>
<dbReference type="AlphaFoldDB" id="A0A2T5LN37"/>
<dbReference type="VEuPathDB" id="FungiDB:P175DRAFT_0504436"/>
<dbReference type="InterPro" id="IPR022771">
    <property type="entry name" value="WAPL_C"/>
</dbReference>
<feature type="region of interest" description="Disordered" evidence="2">
    <location>
        <begin position="1"/>
        <end position="84"/>
    </location>
</feature>
<feature type="compositionally biased region" description="Polar residues" evidence="2">
    <location>
        <begin position="315"/>
        <end position="335"/>
    </location>
</feature>
<dbReference type="PANTHER" id="PTHR22100:SF13">
    <property type="entry name" value="WINGS APART-LIKE PROTEIN HOMOLOG"/>
    <property type="match status" value="1"/>
</dbReference>
<evidence type="ECO:0000256" key="2">
    <source>
        <dbReference type="SAM" id="MobiDB-lite"/>
    </source>
</evidence>
<proteinExistence type="inferred from homology"/>
<dbReference type="Pfam" id="PF07814">
    <property type="entry name" value="WAPL"/>
    <property type="match status" value="1"/>
</dbReference>
<evidence type="ECO:0000313" key="4">
    <source>
        <dbReference type="EMBL" id="PTU17698.1"/>
    </source>
</evidence>
<evidence type="ECO:0000313" key="5">
    <source>
        <dbReference type="Proteomes" id="UP000244073"/>
    </source>
</evidence>
<comment type="similarity">
    <text evidence="1">Belongs to the WAPL family.</text>
</comment>
<dbReference type="Proteomes" id="UP000244073">
    <property type="component" value="Unassembled WGS sequence"/>
</dbReference>
<comment type="caution">
    <text evidence="4">The sequence shown here is derived from an EMBL/GenBank/DDBJ whole genome shotgun (WGS) entry which is preliminary data.</text>
</comment>
<reference evidence="4 5" key="1">
    <citation type="journal article" date="2018" name="Proc. Natl. Acad. Sci. U.S.A.">
        <title>Linking secondary metabolites to gene clusters through genome sequencing of six diverse Aspergillus species.</title>
        <authorList>
            <person name="Kaerboelling I."/>
            <person name="Vesth T.C."/>
            <person name="Frisvad J.C."/>
            <person name="Nybo J.L."/>
            <person name="Theobald S."/>
            <person name="Kuo A."/>
            <person name="Bowyer P."/>
            <person name="Matsuda Y."/>
            <person name="Mondo S."/>
            <person name="Lyhne E.K."/>
            <person name="Kogle M.E."/>
            <person name="Clum A."/>
            <person name="Lipzen A."/>
            <person name="Salamov A."/>
            <person name="Ngan C.Y."/>
            <person name="Daum C."/>
            <person name="Chiniquy J."/>
            <person name="Barry K."/>
            <person name="LaButti K."/>
            <person name="Haridas S."/>
            <person name="Simmons B.A."/>
            <person name="Magnuson J.K."/>
            <person name="Mortensen U.H."/>
            <person name="Larsen T.O."/>
            <person name="Grigoriev I.V."/>
            <person name="Baker S.E."/>
            <person name="Andersen M.R."/>
        </authorList>
    </citation>
    <scope>NUCLEOTIDE SEQUENCE [LARGE SCALE GENOMIC DNA]</scope>
    <source>
        <strain evidence="4 5">IBT 24754</strain>
    </source>
</reference>
<protein>
    <recommendedName>
        <fullName evidence="3">Wings apart-like protein C-terminal domain-containing protein</fullName>
    </recommendedName>
</protein>
<dbReference type="OrthoDB" id="5976022at2759"/>
<organism evidence="4 5">
    <name type="scientific">Aspergillus ochraceoroseus IBT 24754</name>
    <dbReference type="NCBI Taxonomy" id="1392256"/>
    <lineage>
        <taxon>Eukaryota</taxon>
        <taxon>Fungi</taxon>
        <taxon>Dikarya</taxon>
        <taxon>Ascomycota</taxon>
        <taxon>Pezizomycotina</taxon>
        <taxon>Eurotiomycetes</taxon>
        <taxon>Eurotiomycetidae</taxon>
        <taxon>Eurotiales</taxon>
        <taxon>Aspergillaceae</taxon>
        <taxon>Aspergillus</taxon>
        <taxon>Aspergillus subgen. Nidulantes</taxon>
    </lineage>
</organism>
<feature type="compositionally biased region" description="Polar residues" evidence="2">
    <location>
        <begin position="288"/>
        <end position="306"/>
    </location>
</feature>
<feature type="compositionally biased region" description="Polar residues" evidence="2">
    <location>
        <begin position="257"/>
        <end position="267"/>
    </location>
</feature>
<accession>A0A2T5LN37</accession>
<dbReference type="PANTHER" id="PTHR22100">
    <property type="entry name" value="WINGS APART-LIKE PROTEIN HOMOLOG"/>
    <property type="match status" value="1"/>
</dbReference>
<feature type="region of interest" description="Disordered" evidence="2">
    <location>
        <begin position="257"/>
        <end position="348"/>
    </location>
</feature>
<dbReference type="Gene3D" id="1.25.10.10">
    <property type="entry name" value="Leucine-rich Repeat Variant"/>
    <property type="match status" value="1"/>
</dbReference>
<dbReference type="EMBL" id="MSFN02000009">
    <property type="protein sequence ID" value="PTU17698.1"/>
    <property type="molecule type" value="Genomic_DNA"/>
</dbReference>
<feature type="domain" description="Wings apart-like protein C-terminal" evidence="3">
    <location>
        <begin position="349"/>
        <end position="683"/>
    </location>
</feature>
<dbReference type="GeneID" id="63814756"/>
<dbReference type="InterPro" id="IPR011989">
    <property type="entry name" value="ARM-like"/>
</dbReference>
<gene>
    <name evidence="4" type="ORF">P175DRAFT_0504436</name>
</gene>
<sequence>MPQNKKRPLTYGKSPRNKLEPLLELDGSTGSFISRTSSTDAGGLRTSYAPVSSPRSSQSLRLTKDTGPSSPSPKDDEHNARQRKRRRFLTGHISEEAHQDREQGGNSVYGRITMALPANENQGKSDTRDQRTFIKQNSHRATNQNTLDIPDFCGGPDKATKQKPLNAVTPTYSRSFRRQEPSIQLEMSSVLSPNREHKKHGATVPQRRIENASPRKRLVDSLGTMDEQLDSPLLQRGNGFEQDRSLHRRLGHEIDSNFRSALESSPESEVRTAEQLEGQPAASIPPKLQSSKVTYSRQRSFLNDASSIPEMESHGIQTSSICETSTGARHSLTSHLSREEDENSNSKAVRSIHELRQAGDNARFRETIDSIFEDIEDTYNSASGRCCGFAQLCLRLSEPQFVRRFSEEGFEERLAKCTQDGLDIISTSLALGAYKLILANGPSSHILAGSLWPQILHLSLSVLDTEDGILSLAKEPRLGMSKTAQASVRSLQPHFLSVVDVSPPNISPCILALECIMASLLDFRKNGSPIQTFPASLLGRLVDLVVLKTPKESDFPLSPHRFHMLELIFSVLENYSIISGPLDYEHRLHFQRLSGLHTVFTPNPYDQSRQIIISYIRVILNVTNKEPSFCDDFATPELVSGLAGIVVTEFRQISSHSSAKESNTLNTVILALGTLINLAENTELSRAIFLQSDGVSDSFLKQLLMQFSDSVRSMDQANSVSEVHQNVVAGYLSILLLTICLDVEARRCVKAALDGNGLTSILSTAEKFLQYHQKVERDSHAFESRDEGESRLTARLGHIIDQIRQSEEPS</sequence>
<dbReference type="RefSeq" id="XP_040749090.1">
    <property type="nucleotide sequence ID" value="XM_040897874.1"/>
</dbReference>
<feature type="compositionally biased region" description="Polar residues" evidence="2">
    <location>
        <begin position="28"/>
        <end position="40"/>
    </location>
</feature>
<evidence type="ECO:0000259" key="3">
    <source>
        <dbReference type="Pfam" id="PF07814"/>
    </source>
</evidence>
<evidence type="ECO:0000256" key="1">
    <source>
        <dbReference type="ARBA" id="ARBA00006854"/>
    </source>
</evidence>
<feature type="compositionally biased region" description="Polar residues" evidence="2">
    <location>
        <begin position="49"/>
        <end position="69"/>
    </location>
</feature>